<proteinExistence type="predicted"/>
<dbReference type="Gene3D" id="3.20.20.450">
    <property type="entry name" value="EAL domain"/>
    <property type="match status" value="1"/>
</dbReference>
<feature type="domain" description="EAL" evidence="2">
    <location>
        <begin position="409"/>
        <end position="662"/>
    </location>
</feature>
<dbReference type="Pfam" id="PF00990">
    <property type="entry name" value="GGDEF"/>
    <property type="match status" value="1"/>
</dbReference>
<reference evidence="4" key="1">
    <citation type="submission" date="2015-02" db="EMBL/GenBank/DDBJ databases">
        <authorList>
            <person name="Chooi Y.-H."/>
        </authorList>
    </citation>
    <scope>NUCLEOTIDE SEQUENCE [LARGE SCALE GENOMIC DNA]</scope>
    <source>
        <strain evidence="4">LAMA 915</strain>
    </source>
</reference>
<dbReference type="InterPro" id="IPR052155">
    <property type="entry name" value="Biofilm_reg_signaling"/>
</dbReference>
<dbReference type="InterPro" id="IPR000160">
    <property type="entry name" value="GGDEF_dom"/>
</dbReference>
<keyword evidence="1" id="KW-0472">Membrane</keyword>
<feature type="domain" description="GGDEF" evidence="3">
    <location>
        <begin position="268"/>
        <end position="404"/>
    </location>
</feature>
<dbReference type="PANTHER" id="PTHR44757">
    <property type="entry name" value="DIGUANYLATE CYCLASE DGCP"/>
    <property type="match status" value="1"/>
</dbReference>
<feature type="transmembrane region" description="Helical" evidence="1">
    <location>
        <begin position="40"/>
        <end position="57"/>
    </location>
</feature>
<evidence type="ECO:0000313" key="5">
    <source>
        <dbReference type="Proteomes" id="UP000037446"/>
    </source>
</evidence>
<dbReference type="PATRIC" id="fig|1306953.7.peg.331"/>
<dbReference type="AlphaFoldDB" id="A0A0L1KF66"/>
<dbReference type="InterPro" id="IPR001633">
    <property type="entry name" value="EAL_dom"/>
</dbReference>
<dbReference type="PROSITE" id="PS50887">
    <property type="entry name" value="GGDEF"/>
    <property type="match status" value="1"/>
</dbReference>
<dbReference type="Gene3D" id="3.30.70.270">
    <property type="match status" value="1"/>
</dbReference>
<sequence>MIEDRVKLLQHIDRLIGFESDDEIADRFSRERVKSVRETIHYYYLTILAPYAGLAWVTWDHLVTRIVACILALAVAFRFRHWMLPVPEGKTEDVNRNAARLTGFMVVLLSCTQAAFYLTLAFDLDGMAGGTPSWLPILALGLLAALTQGAALTGIIFASRVIFFCFVMPVVAAVLYLFAASNIPASVATVVLTAVNFYIAETSHRTQLRLFQAQYDADAALLRMERTNTELADARRNAQYQAETDNLTGLRSRLAFIHDIEAKLDGGQCGLLAVIDLDRFKPINDLYGHHAGDIVLRQVALRLQRVLPQGTVVGRLGGDEFGVFIAGSSCLAELGQLVDVCDKALRQLCKPMRLANAQVSIGACAGARLLGEDAPDVDQALRDADAALYFAKRNDMIETKLFDAEIRDKNKRLHAIETALLEEGALDQLSLAYQPIFNLRTGQLSSFEALARWEHPVLGNISPGQFIPIAERIGCIRPITLALLSRAVDFVAEWPASCRLSFNLSAAHICGGDAASEIVALIKQKNYPAERLQLEITETAMLVDFATARRNVDMLREAGCRVALDDFGAGFASLVYLREIRFDKVKIDGSLIKRARHPQGRDMLRGVVKMIAAMKLESVAEFIATSGDRETARELGAEFGQGYHLGYPLDEEGTRDLLAQYHWPHSTKVRSLANWELDRQEALAPSARPLPLTREK</sequence>
<keyword evidence="4" id="KW-0808">Transferase</keyword>
<dbReference type="InterPro" id="IPR029787">
    <property type="entry name" value="Nucleotide_cyclase"/>
</dbReference>
<dbReference type="InterPro" id="IPR035919">
    <property type="entry name" value="EAL_sf"/>
</dbReference>
<feature type="transmembrane region" description="Helical" evidence="1">
    <location>
        <begin position="161"/>
        <end position="179"/>
    </location>
</feature>
<dbReference type="CDD" id="cd01949">
    <property type="entry name" value="GGDEF"/>
    <property type="match status" value="1"/>
</dbReference>
<feature type="transmembrane region" description="Helical" evidence="1">
    <location>
        <begin position="63"/>
        <end position="80"/>
    </location>
</feature>
<dbReference type="SUPFAM" id="SSF141868">
    <property type="entry name" value="EAL domain-like"/>
    <property type="match status" value="1"/>
</dbReference>
<dbReference type="CDD" id="cd01948">
    <property type="entry name" value="EAL"/>
    <property type="match status" value="1"/>
</dbReference>
<dbReference type="InterPro" id="IPR043128">
    <property type="entry name" value="Rev_trsase/Diguanyl_cyclase"/>
</dbReference>
<dbReference type="GO" id="GO:0016301">
    <property type="term" value="F:kinase activity"/>
    <property type="evidence" value="ECO:0007669"/>
    <property type="project" value="UniProtKB-KW"/>
</dbReference>
<feature type="transmembrane region" description="Helical" evidence="1">
    <location>
        <begin position="134"/>
        <end position="154"/>
    </location>
</feature>
<dbReference type="EMBL" id="JYNE01000022">
    <property type="protein sequence ID" value="KNH02546.1"/>
    <property type="molecule type" value="Genomic_DNA"/>
</dbReference>
<accession>A0A0L1KF66</accession>
<dbReference type="PANTHER" id="PTHR44757:SF2">
    <property type="entry name" value="BIOFILM ARCHITECTURE MAINTENANCE PROTEIN MBAA"/>
    <property type="match status" value="1"/>
</dbReference>
<gene>
    <name evidence="4" type="ORF">J121_327</name>
</gene>
<dbReference type="Pfam" id="PF00563">
    <property type="entry name" value="EAL"/>
    <property type="match status" value="1"/>
</dbReference>
<dbReference type="NCBIfam" id="TIGR00254">
    <property type="entry name" value="GGDEF"/>
    <property type="match status" value="1"/>
</dbReference>
<dbReference type="SUPFAM" id="SSF55073">
    <property type="entry name" value="Nucleotide cyclase"/>
    <property type="match status" value="1"/>
</dbReference>
<comment type="caution">
    <text evidence="4">The sequence shown here is derived from an EMBL/GenBank/DDBJ whole genome shotgun (WGS) entry which is preliminary data.</text>
</comment>
<dbReference type="SMART" id="SM00267">
    <property type="entry name" value="GGDEF"/>
    <property type="match status" value="1"/>
</dbReference>
<keyword evidence="4" id="KW-0418">Kinase</keyword>
<protein>
    <submittedName>
        <fullName evidence="4">Histidine kinase</fullName>
    </submittedName>
</protein>
<evidence type="ECO:0000313" key="4">
    <source>
        <dbReference type="EMBL" id="KNH02546.1"/>
    </source>
</evidence>
<organism evidence="4 5">
    <name type="scientific">Qipengyuania citrea LAMA 915</name>
    <dbReference type="NCBI Taxonomy" id="1306953"/>
    <lineage>
        <taxon>Bacteria</taxon>
        <taxon>Pseudomonadati</taxon>
        <taxon>Pseudomonadota</taxon>
        <taxon>Alphaproteobacteria</taxon>
        <taxon>Sphingomonadales</taxon>
        <taxon>Erythrobacteraceae</taxon>
        <taxon>Qipengyuania</taxon>
    </lineage>
</organism>
<dbReference type="PROSITE" id="PS50883">
    <property type="entry name" value="EAL"/>
    <property type="match status" value="1"/>
</dbReference>
<dbReference type="Proteomes" id="UP000037446">
    <property type="component" value="Unassembled WGS sequence"/>
</dbReference>
<evidence type="ECO:0000256" key="1">
    <source>
        <dbReference type="SAM" id="Phobius"/>
    </source>
</evidence>
<dbReference type="STRING" id="1306953.J121_327"/>
<feature type="transmembrane region" description="Helical" evidence="1">
    <location>
        <begin position="101"/>
        <end position="122"/>
    </location>
</feature>
<name>A0A0L1KF66_9SPHN</name>
<evidence type="ECO:0000259" key="2">
    <source>
        <dbReference type="PROSITE" id="PS50883"/>
    </source>
</evidence>
<evidence type="ECO:0000259" key="3">
    <source>
        <dbReference type="PROSITE" id="PS50887"/>
    </source>
</evidence>
<keyword evidence="1" id="KW-0812">Transmembrane</keyword>
<dbReference type="SMART" id="SM00052">
    <property type="entry name" value="EAL"/>
    <property type="match status" value="1"/>
</dbReference>
<keyword evidence="1" id="KW-1133">Transmembrane helix</keyword>